<gene>
    <name evidence="1" type="ORF">UFOPK3164_00987</name>
    <name evidence="2" type="ORF">UFOPK3427_01347</name>
    <name evidence="3" type="ORF">UFOPK4112_00635</name>
</gene>
<protein>
    <submittedName>
        <fullName evidence="3">Unannotated protein</fullName>
    </submittedName>
</protein>
<sequence length="277" mass="29522">MHSGSNLAYVVSMIRYSVDDQNVARLVLDRPEAKNALSIEMRDEIVARIREVRADTNVRALLITGVGDAFCAGMDLRASTVSKAGADGFDPRATSEALRVGVQAFIRELWELDKPTVAAVNGTAVGPGAHLALACDFVLVTEQSKFVWSFAKWGLVVDAGGAYLLPRLVGLPKAKAMVMLGEGVKGNEAVDLGLAYKYVASQQELADASSELATKLASGPTRSLGLSKQLLNATFESDLASSLEREGQSQAMATISPEMAEGMAAFAEKRTPNFRNP</sequence>
<dbReference type="InterPro" id="IPR029045">
    <property type="entry name" value="ClpP/crotonase-like_dom_sf"/>
</dbReference>
<dbReference type="InterPro" id="IPR014748">
    <property type="entry name" value="Enoyl-CoA_hydra_C"/>
</dbReference>
<dbReference type="PANTHER" id="PTHR43459">
    <property type="entry name" value="ENOYL-COA HYDRATASE"/>
    <property type="match status" value="1"/>
</dbReference>
<reference evidence="3" key="1">
    <citation type="submission" date="2020-05" db="EMBL/GenBank/DDBJ databases">
        <authorList>
            <person name="Chiriac C."/>
            <person name="Salcher M."/>
            <person name="Ghai R."/>
            <person name="Kavagutti S V."/>
        </authorList>
    </citation>
    <scope>NUCLEOTIDE SEQUENCE</scope>
</reference>
<dbReference type="Gene3D" id="3.90.226.10">
    <property type="entry name" value="2-enoyl-CoA Hydratase, Chain A, domain 1"/>
    <property type="match status" value="1"/>
</dbReference>
<dbReference type="EMBL" id="CAFBPM010000004">
    <property type="protein sequence ID" value="CAB5016412.1"/>
    <property type="molecule type" value="Genomic_DNA"/>
</dbReference>
<organism evidence="3">
    <name type="scientific">freshwater metagenome</name>
    <dbReference type="NCBI Taxonomy" id="449393"/>
    <lineage>
        <taxon>unclassified sequences</taxon>
        <taxon>metagenomes</taxon>
        <taxon>ecological metagenomes</taxon>
    </lineage>
</organism>
<name>A0A6J7QPP9_9ZZZZ</name>
<proteinExistence type="predicted"/>
<dbReference type="EMBL" id="CAFBLT010000001">
    <property type="protein sequence ID" value="CAB4879092.1"/>
    <property type="molecule type" value="Genomic_DNA"/>
</dbReference>
<dbReference type="Pfam" id="PF00378">
    <property type="entry name" value="ECH_1"/>
    <property type="match status" value="1"/>
</dbReference>
<dbReference type="AlphaFoldDB" id="A0A6J7QPP9"/>
<dbReference type="SUPFAM" id="SSF52096">
    <property type="entry name" value="ClpP/crotonase"/>
    <property type="match status" value="1"/>
</dbReference>
<evidence type="ECO:0000313" key="2">
    <source>
        <dbReference type="EMBL" id="CAB4879092.1"/>
    </source>
</evidence>
<dbReference type="InterPro" id="IPR001753">
    <property type="entry name" value="Enoyl-CoA_hydra/iso"/>
</dbReference>
<dbReference type="EMBL" id="CAFABE010000041">
    <property type="protein sequence ID" value="CAB4829068.1"/>
    <property type="molecule type" value="Genomic_DNA"/>
</dbReference>
<evidence type="ECO:0000313" key="1">
    <source>
        <dbReference type="EMBL" id="CAB4829068.1"/>
    </source>
</evidence>
<dbReference type="CDD" id="cd06558">
    <property type="entry name" value="crotonase-like"/>
    <property type="match status" value="1"/>
</dbReference>
<evidence type="ECO:0000313" key="3">
    <source>
        <dbReference type="EMBL" id="CAB5016412.1"/>
    </source>
</evidence>
<accession>A0A6J7QPP9</accession>
<dbReference type="PANTHER" id="PTHR43459:SF1">
    <property type="entry name" value="EG:BACN32G11.4 PROTEIN"/>
    <property type="match status" value="1"/>
</dbReference>
<dbReference type="Gene3D" id="1.10.12.10">
    <property type="entry name" value="Lyase 2-enoyl-coa Hydratase, Chain A, domain 2"/>
    <property type="match status" value="1"/>
</dbReference>